<dbReference type="OrthoDB" id="9784166at2"/>
<dbReference type="PANTHER" id="PTHR11735:SF11">
    <property type="entry name" value="TRNA THREONYLCARBAMOYLADENOSINE BIOSYNTHESIS PROTEIN TSAB"/>
    <property type="match status" value="1"/>
</dbReference>
<proteinExistence type="predicted"/>
<dbReference type="SUPFAM" id="SSF53067">
    <property type="entry name" value="Actin-like ATPase domain"/>
    <property type="match status" value="2"/>
</dbReference>
<evidence type="ECO:0000313" key="2">
    <source>
        <dbReference type="EMBL" id="KYH33399.1"/>
    </source>
</evidence>
<dbReference type="GO" id="GO:0002949">
    <property type="term" value="P:tRNA threonylcarbamoyladenosine modification"/>
    <property type="evidence" value="ECO:0007669"/>
    <property type="project" value="InterPro"/>
</dbReference>
<accession>A0A151B0F2</accession>
<dbReference type="PANTHER" id="PTHR11735">
    <property type="entry name" value="TRNA N6-ADENOSINE THREONYLCARBAMOYLTRANSFERASE"/>
    <property type="match status" value="1"/>
</dbReference>
<dbReference type="InterPro" id="IPR000905">
    <property type="entry name" value="Gcp-like_dom"/>
</dbReference>
<dbReference type="InterPro" id="IPR043129">
    <property type="entry name" value="ATPase_NBD"/>
</dbReference>
<dbReference type="Proteomes" id="UP000075670">
    <property type="component" value="Unassembled WGS sequence"/>
</dbReference>
<gene>
    <name evidence="2" type="primary">tsaB</name>
    <name evidence="2" type="ORF">MOMUL_01000</name>
</gene>
<sequence>MLVLGLDSATQVAGVALIDGDRLVAELFFNTRKNHSQRLLPMIATLLREAGVKLADLDGLAVALGPGSFTGLRIGLATVKGLAHAAQKPVAGIPTLDGLAWNAWEVPGLVCPVLYARRQEVYTALYRWQEGELCRLTPYQALDPYSLVDSLKSSTMPVYFLGDGVAPYWEVWQQLGTRARFLPSTSTLPRAAQIARLGRERLLAGKEDDLFQLKPLYLRPSPAERQAQLKCKSCP</sequence>
<name>A0A151B0F2_9FIRM</name>
<dbReference type="RefSeq" id="WP_054938107.1">
    <property type="nucleotide sequence ID" value="NZ_LTBC01000001.1"/>
</dbReference>
<dbReference type="Pfam" id="PF00814">
    <property type="entry name" value="TsaD"/>
    <property type="match status" value="1"/>
</dbReference>
<evidence type="ECO:0000259" key="1">
    <source>
        <dbReference type="Pfam" id="PF00814"/>
    </source>
</evidence>
<dbReference type="PATRIC" id="fig|1122241.3.peg.113"/>
<dbReference type="NCBIfam" id="TIGR03725">
    <property type="entry name" value="T6A_YeaZ"/>
    <property type="match status" value="1"/>
</dbReference>
<dbReference type="CDD" id="cd24032">
    <property type="entry name" value="ASKHA_NBD_TsaB"/>
    <property type="match status" value="1"/>
</dbReference>
<dbReference type="AlphaFoldDB" id="A0A151B0F2"/>
<evidence type="ECO:0000313" key="3">
    <source>
        <dbReference type="Proteomes" id="UP000075670"/>
    </source>
</evidence>
<dbReference type="InterPro" id="IPR022496">
    <property type="entry name" value="T6A_TsaB"/>
</dbReference>
<keyword evidence="3" id="KW-1185">Reference proteome</keyword>
<dbReference type="EMBL" id="LTBC01000001">
    <property type="protein sequence ID" value="KYH33399.1"/>
    <property type="molecule type" value="Genomic_DNA"/>
</dbReference>
<comment type="caution">
    <text evidence="2">The sequence shown here is derived from an EMBL/GenBank/DDBJ whole genome shotgun (WGS) entry which is preliminary data.</text>
</comment>
<feature type="domain" description="Gcp-like" evidence="1">
    <location>
        <begin position="31"/>
        <end position="219"/>
    </location>
</feature>
<organism evidence="2 3">
    <name type="scientific">Moorella mulderi DSM 14980</name>
    <dbReference type="NCBI Taxonomy" id="1122241"/>
    <lineage>
        <taxon>Bacteria</taxon>
        <taxon>Bacillati</taxon>
        <taxon>Bacillota</taxon>
        <taxon>Clostridia</taxon>
        <taxon>Neomoorellales</taxon>
        <taxon>Neomoorellaceae</taxon>
        <taxon>Neomoorella</taxon>
    </lineage>
</organism>
<reference evidence="2 3" key="1">
    <citation type="submission" date="2016-02" db="EMBL/GenBank/DDBJ databases">
        <title>Genome sequence of Moorella mulderi DSM 14980.</title>
        <authorList>
            <person name="Poehlein A."/>
            <person name="Daniel R."/>
        </authorList>
    </citation>
    <scope>NUCLEOTIDE SEQUENCE [LARGE SCALE GENOMIC DNA]</scope>
    <source>
        <strain evidence="2 3">DSM 14980</strain>
    </source>
</reference>
<dbReference type="Gene3D" id="3.30.420.40">
    <property type="match status" value="2"/>
</dbReference>
<dbReference type="GO" id="GO:0005829">
    <property type="term" value="C:cytosol"/>
    <property type="evidence" value="ECO:0007669"/>
    <property type="project" value="TreeGrafter"/>
</dbReference>
<protein>
    <submittedName>
        <fullName evidence="2">tRNA threonylcarbamoyladenosine biosynthesis protein TsaB</fullName>
    </submittedName>
</protein>